<reference evidence="3" key="2">
    <citation type="journal article" date="2016" name="G3 (Bethesda)">
        <title>Genome Evolution in Three Species of Cactophilic Drosophila.</title>
        <authorList>
            <person name="Sanchez-Flores A."/>
            <person name="Penazola F."/>
            <person name="Carpinteyro-Ponce J."/>
            <person name="Nazario-Yepiz N."/>
            <person name="Abreu-Goodger C."/>
            <person name="Machado C.A."/>
            <person name="Markow T.A."/>
        </authorList>
    </citation>
    <scope>NUCLEOTIDE SEQUENCE [LARGE SCALE GENOMIC DNA]</scope>
</reference>
<feature type="transmembrane region" description="Helical" evidence="2">
    <location>
        <begin position="40"/>
        <end position="61"/>
    </location>
</feature>
<reference evidence="4 5" key="3">
    <citation type="submission" date="2025-05" db="UniProtKB">
        <authorList>
            <consortium name="RefSeq"/>
        </authorList>
    </citation>
    <scope>IDENTIFICATION</scope>
    <source>
        <tissue evidence="4 5">Whole organism</tissue>
    </source>
</reference>
<feature type="compositionally biased region" description="Basic residues" evidence="1">
    <location>
        <begin position="72"/>
        <end position="88"/>
    </location>
</feature>
<feature type="region of interest" description="Disordered" evidence="1">
    <location>
        <begin position="72"/>
        <end position="93"/>
    </location>
</feature>
<dbReference type="RefSeq" id="XP_017869334.1">
    <property type="nucleotide sequence ID" value="XM_018013845.1"/>
</dbReference>
<keyword evidence="2" id="KW-0472">Membrane</keyword>
<accession>A0ABM1PQ49</accession>
<name>A0ABM1PQ49_DROAR</name>
<dbReference type="RefSeq" id="XP_017869335.1">
    <property type="nucleotide sequence ID" value="XM_018013846.1"/>
</dbReference>
<protein>
    <submittedName>
        <fullName evidence="4 5">Uncharacterized protein LOC108617952</fullName>
    </submittedName>
</protein>
<keyword evidence="2" id="KW-1133">Transmembrane helix</keyword>
<reference evidence="3" key="1">
    <citation type="journal article" date="1997" name="Nucleic Acids Res.">
        <title>tRNAscan-SE: a program for improved detection of transfer RNA genes in genomic sequence.</title>
        <authorList>
            <person name="Lowe T.M."/>
            <person name="Eddy S.R."/>
        </authorList>
    </citation>
    <scope>NUCLEOTIDE SEQUENCE [LARGE SCALE GENOMIC DNA]</scope>
</reference>
<gene>
    <name evidence="4 5" type="primary">LOC108617952</name>
</gene>
<evidence type="ECO:0000313" key="3">
    <source>
        <dbReference type="Proteomes" id="UP000694904"/>
    </source>
</evidence>
<dbReference type="GeneID" id="108617952"/>
<proteinExistence type="predicted"/>
<keyword evidence="2" id="KW-0812">Transmembrane</keyword>
<sequence length="148" mass="17497">MTQFWQMTKNMMGWWLAEEEDCNCDYHDDDETEVQESSGVGTIILIYTALVGIFIGGNIILRQLTQSSPKLIGRKMRKEQQQRRRSRHSANEVNRRLRRKLVLDNWHDAVEPTAEEKAQLLQLKDQELYFELRDDNIDDDHFVDAKDN</sequence>
<evidence type="ECO:0000313" key="4">
    <source>
        <dbReference type="RefSeq" id="XP_017869334.1"/>
    </source>
</evidence>
<evidence type="ECO:0000256" key="1">
    <source>
        <dbReference type="SAM" id="MobiDB-lite"/>
    </source>
</evidence>
<evidence type="ECO:0000313" key="5">
    <source>
        <dbReference type="RefSeq" id="XP_017869335.1"/>
    </source>
</evidence>
<keyword evidence="3" id="KW-1185">Reference proteome</keyword>
<organism evidence="3 5">
    <name type="scientific">Drosophila arizonae</name>
    <name type="common">Fruit fly</name>
    <dbReference type="NCBI Taxonomy" id="7263"/>
    <lineage>
        <taxon>Eukaryota</taxon>
        <taxon>Metazoa</taxon>
        <taxon>Ecdysozoa</taxon>
        <taxon>Arthropoda</taxon>
        <taxon>Hexapoda</taxon>
        <taxon>Insecta</taxon>
        <taxon>Pterygota</taxon>
        <taxon>Neoptera</taxon>
        <taxon>Endopterygota</taxon>
        <taxon>Diptera</taxon>
        <taxon>Brachycera</taxon>
        <taxon>Muscomorpha</taxon>
        <taxon>Ephydroidea</taxon>
        <taxon>Drosophilidae</taxon>
        <taxon>Drosophila</taxon>
    </lineage>
</organism>
<evidence type="ECO:0000256" key="2">
    <source>
        <dbReference type="SAM" id="Phobius"/>
    </source>
</evidence>
<dbReference type="Proteomes" id="UP000694904">
    <property type="component" value="Chromosome 6"/>
</dbReference>